<evidence type="ECO:0000313" key="2">
    <source>
        <dbReference type="Proteomes" id="UP000469292"/>
    </source>
</evidence>
<dbReference type="Gene3D" id="3.40.50.880">
    <property type="match status" value="1"/>
</dbReference>
<dbReference type="Pfam" id="PF07722">
    <property type="entry name" value="Peptidase_C26"/>
    <property type="match status" value="1"/>
</dbReference>
<dbReference type="RefSeq" id="WP_163227807.1">
    <property type="nucleotide sequence ID" value="NZ_VYSG01000002.1"/>
</dbReference>
<dbReference type="Proteomes" id="UP000469292">
    <property type="component" value="Unassembled WGS sequence"/>
</dbReference>
<dbReference type="InterPro" id="IPR029062">
    <property type="entry name" value="Class_I_gatase-like"/>
</dbReference>
<evidence type="ECO:0000313" key="1">
    <source>
        <dbReference type="EMBL" id="NEG70219.1"/>
    </source>
</evidence>
<gene>
    <name evidence="1" type="ORF">F6S87_06365</name>
</gene>
<accession>A0A6I5N3H0</accession>
<proteinExistence type="predicted"/>
<dbReference type="SUPFAM" id="SSF52317">
    <property type="entry name" value="Class I glutamine amidotransferase-like"/>
    <property type="match status" value="1"/>
</dbReference>
<keyword evidence="1" id="KW-0378">Hydrolase</keyword>
<dbReference type="CDD" id="cd01745">
    <property type="entry name" value="GATase1_2"/>
    <property type="match status" value="1"/>
</dbReference>
<dbReference type="InterPro" id="IPR044668">
    <property type="entry name" value="PuuD-like"/>
</dbReference>
<dbReference type="GO" id="GO:0033969">
    <property type="term" value="F:gamma-glutamyl-gamma-aminobutyrate hydrolase activity"/>
    <property type="evidence" value="ECO:0007669"/>
    <property type="project" value="TreeGrafter"/>
</dbReference>
<organism evidence="1 2">
    <name type="scientific">Bifidobacterium choloepi</name>
    <dbReference type="NCBI Taxonomy" id="2614131"/>
    <lineage>
        <taxon>Bacteria</taxon>
        <taxon>Bacillati</taxon>
        <taxon>Actinomycetota</taxon>
        <taxon>Actinomycetes</taxon>
        <taxon>Bifidobacteriales</taxon>
        <taxon>Bifidobacteriaceae</taxon>
        <taxon>Bifidobacterium</taxon>
    </lineage>
</organism>
<dbReference type="PANTHER" id="PTHR43235">
    <property type="entry name" value="GLUTAMINE AMIDOTRANSFERASE PB2B2.05-RELATED"/>
    <property type="match status" value="1"/>
</dbReference>
<dbReference type="PANTHER" id="PTHR43235:SF1">
    <property type="entry name" value="GLUTAMINE AMIDOTRANSFERASE PB2B2.05-RELATED"/>
    <property type="match status" value="1"/>
</dbReference>
<protein>
    <submittedName>
        <fullName evidence="1">Gamma-glutamyl-gamma-aminobutyrate hydrolase family protein</fullName>
    </submittedName>
</protein>
<dbReference type="AlphaFoldDB" id="A0A6I5N3H0"/>
<dbReference type="InterPro" id="IPR011697">
    <property type="entry name" value="Peptidase_C26"/>
</dbReference>
<keyword evidence="2" id="KW-1185">Reference proteome</keyword>
<comment type="caution">
    <text evidence="1">The sequence shown here is derived from an EMBL/GenBank/DDBJ whole genome shotgun (WGS) entry which is preliminary data.</text>
</comment>
<name>A0A6I5N3H0_9BIFI</name>
<dbReference type="GO" id="GO:0006598">
    <property type="term" value="P:polyamine catabolic process"/>
    <property type="evidence" value="ECO:0007669"/>
    <property type="project" value="TreeGrafter"/>
</dbReference>
<dbReference type="EMBL" id="VYSG01000002">
    <property type="protein sequence ID" value="NEG70219.1"/>
    <property type="molecule type" value="Genomic_DNA"/>
</dbReference>
<dbReference type="PROSITE" id="PS51273">
    <property type="entry name" value="GATASE_TYPE_1"/>
    <property type="match status" value="1"/>
</dbReference>
<sequence length="260" mass="27772">MKPVIGVMPLIDEARDSYWMLTGYFTMLEAEGAIPLMPPPTDDRDTLDYLLDTCDGFLFTGGPDVDPGMYGAGRTPACHAGSPVRDAMEGYLLPRLADLDKPVLGICRGLQVMNAALGGTLYQDLPTEQPDGLGRRHRMSAPYDREVHGVAVVAGSRLDTLLRRSGVTAREDSAGRAAIASSGESAPLVIGVNSYHHQGVRDVAPALAVAAVAEDGLVEALEMPGGRFFLGIQWHPEFCYAGGDRPSRAIVAAFVDSCRQ</sequence>
<dbReference type="GO" id="GO:0005829">
    <property type="term" value="C:cytosol"/>
    <property type="evidence" value="ECO:0007669"/>
    <property type="project" value="TreeGrafter"/>
</dbReference>
<reference evidence="1 2" key="1">
    <citation type="submission" date="2019-09" db="EMBL/GenBank/DDBJ databases">
        <title>Phylogenetic characterization of a novel taxon of the genus Bifidobacterium: Bifidobacterium choloepi sp. nov.</title>
        <authorList>
            <person name="Modesto M."/>
            <person name="Satti M."/>
        </authorList>
    </citation>
    <scope>NUCLEOTIDE SEQUENCE [LARGE SCALE GENOMIC DNA]</scope>
    <source>
        <strain evidence="1 2">BRDM6</strain>
    </source>
</reference>